<proteinExistence type="predicted"/>
<organism evidence="3 4">
    <name type="scientific">Choiromyces venosus 120613-1</name>
    <dbReference type="NCBI Taxonomy" id="1336337"/>
    <lineage>
        <taxon>Eukaryota</taxon>
        <taxon>Fungi</taxon>
        <taxon>Dikarya</taxon>
        <taxon>Ascomycota</taxon>
        <taxon>Pezizomycotina</taxon>
        <taxon>Pezizomycetes</taxon>
        <taxon>Pezizales</taxon>
        <taxon>Tuberaceae</taxon>
        <taxon>Choiromyces</taxon>
    </lineage>
</organism>
<reference evidence="3 4" key="1">
    <citation type="journal article" date="2018" name="Nat. Ecol. Evol.">
        <title>Pezizomycetes genomes reveal the molecular basis of ectomycorrhizal truffle lifestyle.</title>
        <authorList>
            <person name="Murat C."/>
            <person name="Payen T."/>
            <person name="Noel B."/>
            <person name="Kuo A."/>
            <person name="Morin E."/>
            <person name="Chen J."/>
            <person name="Kohler A."/>
            <person name="Krizsan K."/>
            <person name="Balestrini R."/>
            <person name="Da Silva C."/>
            <person name="Montanini B."/>
            <person name="Hainaut M."/>
            <person name="Levati E."/>
            <person name="Barry K.W."/>
            <person name="Belfiori B."/>
            <person name="Cichocki N."/>
            <person name="Clum A."/>
            <person name="Dockter R.B."/>
            <person name="Fauchery L."/>
            <person name="Guy J."/>
            <person name="Iotti M."/>
            <person name="Le Tacon F."/>
            <person name="Lindquist E.A."/>
            <person name="Lipzen A."/>
            <person name="Malagnac F."/>
            <person name="Mello A."/>
            <person name="Molinier V."/>
            <person name="Miyauchi S."/>
            <person name="Poulain J."/>
            <person name="Riccioni C."/>
            <person name="Rubini A."/>
            <person name="Sitrit Y."/>
            <person name="Splivallo R."/>
            <person name="Traeger S."/>
            <person name="Wang M."/>
            <person name="Zifcakova L."/>
            <person name="Wipf D."/>
            <person name="Zambonelli A."/>
            <person name="Paolocci F."/>
            <person name="Nowrousian M."/>
            <person name="Ottonello S."/>
            <person name="Baldrian P."/>
            <person name="Spatafora J.W."/>
            <person name="Henrissat B."/>
            <person name="Nagy L.G."/>
            <person name="Aury J.M."/>
            <person name="Wincker P."/>
            <person name="Grigoriev I.V."/>
            <person name="Bonfante P."/>
            <person name="Martin F.M."/>
        </authorList>
    </citation>
    <scope>NUCLEOTIDE SEQUENCE [LARGE SCALE GENOMIC DNA]</scope>
    <source>
        <strain evidence="3 4">120613-1</strain>
    </source>
</reference>
<accession>A0A3N4JTZ0</accession>
<protein>
    <submittedName>
        <fullName evidence="3">Uncharacterized protein</fullName>
    </submittedName>
</protein>
<evidence type="ECO:0000256" key="1">
    <source>
        <dbReference type="SAM" id="MobiDB-lite"/>
    </source>
</evidence>
<dbReference type="AlphaFoldDB" id="A0A3N4JTZ0"/>
<name>A0A3N4JTZ0_9PEZI</name>
<feature type="region of interest" description="Disordered" evidence="1">
    <location>
        <begin position="1"/>
        <end position="25"/>
    </location>
</feature>
<evidence type="ECO:0000313" key="4">
    <source>
        <dbReference type="Proteomes" id="UP000276215"/>
    </source>
</evidence>
<feature type="transmembrane region" description="Helical" evidence="2">
    <location>
        <begin position="36"/>
        <end position="55"/>
    </location>
</feature>
<sequence>MPCVCLGKKNGRKSKVSHLLPPSDTTRPHKPVFRRVIIPLSFFAVSGHLLTFPIFTQNSKHNKNSDTYRPTRKKHTHLAFRFIKDSLP</sequence>
<dbReference type="Proteomes" id="UP000276215">
    <property type="component" value="Unassembled WGS sequence"/>
</dbReference>
<keyword evidence="2" id="KW-0472">Membrane</keyword>
<evidence type="ECO:0000256" key="2">
    <source>
        <dbReference type="SAM" id="Phobius"/>
    </source>
</evidence>
<keyword evidence="2" id="KW-1133">Transmembrane helix</keyword>
<dbReference type="EMBL" id="ML120371">
    <property type="protein sequence ID" value="RPB01824.1"/>
    <property type="molecule type" value="Genomic_DNA"/>
</dbReference>
<keyword evidence="2" id="KW-0812">Transmembrane</keyword>
<keyword evidence="4" id="KW-1185">Reference proteome</keyword>
<evidence type="ECO:0000313" key="3">
    <source>
        <dbReference type="EMBL" id="RPB01824.1"/>
    </source>
</evidence>
<gene>
    <name evidence="3" type="ORF">L873DRAFT_605696</name>
</gene>